<feature type="disulfide bond" evidence="8">
    <location>
        <begin position="253"/>
        <end position="262"/>
    </location>
</feature>
<evidence type="ECO:0000256" key="9">
    <source>
        <dbReference type="PROSITE-ProRule" id="PRU00377"/>
    </source>
</evidence>
<accession>A0A1S8X9A5</accession>
<feature type="domain" description="DSL" evidence="14">
    <location>
        <begin position="143"/>
        <end position="184"/>
    </location>
</feature>
<evidence type="ECO:0000256" key="8">
    <source>
        <dbReference type="PROSITE-ProRule" id="PRU00076"/>
    </source>
</evidence>
<feature type="domain" description="EGF-like" evidence="13">
    <location>
        <begin position="278"/>
        <end position="315"/>
    </location>
</feature>
<feature type="disulfide bond" evidence="9">
    <location>
        <begin position="175"/>
        <end position="184"/>
    </location>
</feature>
<feature type="non-terminal residue" evidence="15">
    <location>
        <position position="1"/>
    </location>
</feature>
<evidence type="ECO:0000256" key="4">
    <source>
        <dbReference type="ARBA" id="ARBA00022737"/>
    </source>
</evidence>
<dbReference type="InterPro" id="IPR000742">
    <property type="entry name" value="EGF"/>
</dbReference>
<dbReference type="InterPro" id="IPR001774">
    <property type="entry name" value="DSL"/>
</dbReference>
<evidence type="ECO:0000256" key="12">
    <source>
        <dbReference type="SAM" id="Phobius"/>
    </source>
</evidence>
<keyword evidence="10 12" id="KW-0812">Transmembrane</keyword>
<comment type="caution">
    <text evidence="8">Lacks conserved residue(s) required for the propagation of feature annotation.</text>
</comment>
<evidence type="ECO:0000256" key="6">
    <source>
        <dbReference type="ARBA" id="ARBA00023157"/>
    </source>
</evidence>
<proteinExistence type="predicted"/>
<evidence type="ECO:0000256" key="5">
    <source>
        <dbReference type="ARBA" id="ARBA00022782"/>
    </source>
</evidence>
<dbReference type="SMART" id="SM00051">
    <property type="entry name" value="DSL"/>
    <property type="match status" value="1"/>
</dbReference>
<dbReference type="GO" id="GO:0007154">
    <property type="term" value="P:cell communication"/>
    <property type="evidence" value="ECO:0007669"/>
    <property type="project" value="InterPro"/>
</dbReference>
<dbReference type="AlphaFoldDB" id="A0A1S8X9A5"/>
<dbReference type="InterPro" id="IPR051022">
    <property type="entry name" value="Notch_Cell-Fate_Det"/>
</dbReference>
<feature type="disulfide bond" evidence="8">
    <location>
        <begin position="286"/>
        <end position="303"/>
    </location>
</feature>
<protein>
    <recommendedName>
        <fullName evidence="10">Delta-like protein</fullName>
    </recommendedName>
</protein>
<dbReference type="CDD" id="cd00054">
    <property type="entry name" value="EGF_CA"/>
    <property type="match status" value="2"/>
</dbReference>
<dbReference type="Gene3D" id="2.10.25.10">
    <property type="entry name" value="Laminin"/>
    <property type="match status" value="2"/>
</dbReference>
<comment type="subcellular location">
    <subcellularLocation>
        <location evidence="10">Membrane</location>
        <topology evidence="10">Single-pass type I membrane protein</topology>
    </subcellularLocation>
</comment>
<feature type="region of interest" description="Disordered" evidence="11">
    <location>
        <begin position="492"/>
        <end position="534"/>
    </location>
</feature>
<dbReference type="Pfam" id="PF00008">
    <property type="entry name" value="EGF"/>
    <property type="match status" value="1"/>
</dbReference>
<keyword evidence="10 12" id="KW-0472">Membrane</keyword>
<sequence length="556" mass="62709">TNGQASLTIQWDYLNKESLQENGVVCRFTFWMGCDIQFHFCFRKGGISTSENCNLYFVTTKEYKDVKTMKDQLTIELPQPLPSSYAFELKIDSRNTRRLLRRIASYKATEFHLIPDGRMVNLPIARSGRYKNRNLRVTVSAMLRCAPFFFGSHCEKYCKPGEERYTCTPDGNRTCNKGYSGVLCDRVDWCVVNPCPGNSTCVTKPDSSERTCICDEKDETCLLRVDPCISRPCQNGGICRESERESDGFVCDCTEFWTGSRCNQRLSPCMVAMKQVLLGLKMEPPCLNGGSCVENTENSSFACLCPPGTKGDRCELTTQLPTKVSFPGSMHEHITLTNRSRDQVVRSVQTVPFRADFHSLSGPLQKLNLPPHQANWILGAFAALCGLVVLIALVLTCCLILYCRTRHRRRSNNKRIILSSIMSAEEQLIKPLSQMNEVSRPRFWVPSGGPQDRVCPCEVKRTTANAPCDSPKADEYVTMDELEKFICDPFDHDQNYKETPPALPTRDLTQKEKNDGSCSNLSPEQSSDSTLNNLDSTNLYLTGYDLLKDEEGNRDL</sequence>
<organism evidence="15 16">
    <name type="scientific">Opisthorchis viverrini</name>
    <name type="common">Southeast Asian liver fluke</name>
    <dbReference type="NCBI Taxonomy" id="6198"/>
    <lineage>
        <taxon>Eukaryota</taxon>
        <taxon>Metazoa</taxon>
        <taxon>Spiralia</taxon>
        <taxon>Lophotrochozoa</taxon>
        <taxon>Platyhelminthes</taxon>
        <taxon>Trematoda</taxon>
        <taxon>Digenea</taxon>
        <taxon>Opisthorchiida</taxon>
        <taxon>Opisthorchiata</taxon>
        <taxon>Opisthorchiidae</taxon>
        <taxon>Opisthorchis</taxon>
    </lineage>
</organism>
<keyword evidence="16" id="KW-1185">Reference proteome</keyword>
<comment type="function">
    <text evidence="10">Putative Notch ligand involved in the mediation of Notch signaling.</text>
</comment>
<dbReference type="GO" id="GO:0030154">
    <property type="term" value="P:cell differentiation"/>
    <property type="evidence" value="ECO:0007669"/>
    <property type="project" value="UniProtKB-KW"/>
</dbReference>
<evidence type="ECO:0000259" key="13">
    <source>
        <dbReference type="PROSITE" id="PS50026"/>
    </source>
</evidence>
<feature type="disulfide bond" evidence="8">
    <location>
        <begin position="305"/>
        <end position="314"/>
    </location>
</feature>
<keyword evidence="5" id="KW-0221">Differentiation</keyword>
<feature type="disulfide bond" evidence="8">
    <location>
        <begin position="195"/>
        <end position="212"/>
    </location>
</feature>
<dbReference type="FunFam" id="2.10.25.10:FF:000118">
    <property type="entry name" value="protein delta homolog 2"/>
    <property type="match status" value="1"/>
</dbReference>
<dbReference type="PANTHER" id="PTHR24049">
    <property type="entry name" value="CRUMBS FAMILY MEMBER"/>
    <property type="match status" value="1"/>
</dbReference>
<dbReference type="PROSITE" id="PS00022">
    <property type="entry name" value="EGF_1"/>
    <property type="match status" value="2"/>
</dbReference>
<feature type="transmembrane region" description="Helical" evidence="12">
    <location>
        <begin position="376"/>
        <end position="402"/>
    </location>
</feature>
<gene>
    <name evidence="15" type="ORF">X801_00802</name>
</gene>
<keyword evidence="7" id="KW-0325">Glycoprotein</keyword>
<reference evidence="15 16" key="1">
    <citation type="submission" date="2015-03" db="EMBL/GenBank/DDBJ databases">
        <title>Draft genome of the nematode, Opisthorchis viverrini.</title>
        <authorList>
            <person name="Mitreva M."/>
        </authorList>
    </citation>
    <scope>NUCLEOTIDE SEQUENCE [LARGE SCALE GENOMIC DNA]</scope>
    <source>
        <strain evidence="15">Khon Kaen</strain>
    </source>
</reference>
<keyword evidence="1 10" id="KW-0217">Developmental protein</keyword>
<evidence type="ECO:0000256" key="10">
    <source>
        <dbReference type="RuleBase" id="RU280815"/>
    </source>
</evidence>
<keyword evidence="3 10" id="KW-0732">Signal</keyword>
<dbReference type="Gene3D" id="2.10.25.140">
    <property type="match status" value="1"/>
</dbReference>
<dbReference type="Proteomes" id="UP000243686">
    <property type="component" value="Unassembled WGS sequence"/>
</dbReference>
<evidence type="ECO:0000256" key="2">
    <source>
        <dbReference type="ARBA" id="ARBA00022536"/>
    </source>
</evidence>
<keyword evidence="6 8" id="KW-1015">Disulfide bond</keyword>
<feature type="disulfide bond" evidence="9">
    <location>
        <begin position="145"/>
        <end position="154"/>
    </location>
</feature>
<evidence type="ECO:0000313" key="16">
    <source>
        <dbReference type="Proteomes" id="UP000243686"/>
    </source>
</evidence>
<dbReference type="PROSITE" id="PS50026">
    <property type="entry name" value="EGF_3"/>
    <property type="match status" value="3"/>
</dbReference>
<feature type="compositionally biased region" description="Polar residues" evidence="11">
    <location>
        <begin position="516"/>
        <end position="534"/>
    </location>
</feature>
<dbReference type="Pfam" id="PF01414">
    <property type="entry name" value="DSL"/>
    <property type="match status" value="1"/>
</dbReference>
<feature type="domain" description="EGF-like" evidence="13">
    <location>
        <begin position="224"/>
        <end position="263"/>
    </location>
</feature>
<dbReference type="SUPFAM" id="SSF57196">
    <property type="entry name" value="EGF/Laminin"/>
    <property type="match status" value="2"/>
</dbReference>
<evidence type="ECO:0000256" key="1">
    <source>
        <dbReference type="ARBA" id="ARBA00022473"/>
    </source>
</evidence>
<evidence type="ECO:0000259" key="14">
    <source>
        <dbReference type="PROSITE" id="PS51051"/>
    </source>
</evidence>
<evidence type="ECO:0000256" key="7">
    <source>
        <dbReference type="ARBA" id="ARBA00023180"/>
    </source>
</evidence>
<keyword evidence="4 10" id="KW-0677">Repeat</keyword>
<dbReference type="EMBL" id="KV891571">
    <property type="protein sequence ID" value="OON23289.1"/>
    <property type="molecule type" value="Genomic_DNA"/>
</dbReference>
<keyword evidence="10 12" id="KW-1133">Transmembrane helix</keyword>
<feature type="domain" description="EGF-like" evidence="13">
    <location>
        <begin position="186"/>
        <end position="222"/>
    </location>
</feature>
<keyword evidence="2 8" id="KW-0245">EGF-like domain</keyword>
<evidence type="ECO:0000256" key="11">
    <source>
        <dbReference type="SAM" id="MobiDB-lite"/>
    </source>
</evidence>
<name>A0A1S8X9A5_OPIVI</name>
<dbReference type="GO" id="GO:0016020">
    <property type="term" value="C:membrane"/>
    <property type="evidence" value="ECO:0007669"/>
    <property type="project" value="UniProtKB-SubCell"/>
</dbReference>
<dbReference type="PROSITE" id="PS51051">
    <property type="entry name" value="DSL"/>
    <property type="match status" value="1"/>
</dbReference>
<dbReference type="SMART" id="SM00181">
    <property type="entry name" value="EGF"/>
    <property type="match status" value="3"/>
</dbReference>
<evidence type="ECO:0000256" key="3">
    <source>
        <dbReference type="ARBA" id="ARBA00022729"/>
    </source>
</evidence>
<evidence type="ECO:0000313" key="15">
    <source>
        <dbReference type="EMBL" id="OON23289.1"/>
    </source>
</evidence>
<dbReference type="FunFam" id="2.10.25.10:FF:000054">
    <property type="entry name" value="Slit guidance ligand 2"/>
    <property type="match status" value="1"/>
</dbReference>